<sequence length="177" mass="19924">MIKVVDFTDLILVSIIRSGHGLTAWPVVLPMVNCTKTHLHVLLPKFDKIMLLRPEECCRLEFNMELGRRGVQTFSSQGSFESSQNIDDSQIKNNKKINVCMNRMIIVDNSTFPNRLSILNFSGVVILLFPTDFRTVALPYLVVVSISVVEEGLTQTAKSSDELIIPTRNSRRVSSDI</sequence>
<name>A0A6G0SWU2_APHGL</name>
<dbReference type="Proteomes" id="UP000475862">
    <property type="component" value="Unassembled WGS sequence"/>
</dbReference>
<evidence type="ECO:0000313" key="1">
    <source>
        <dbReference type="EMBL" id="KAE9522424.1"/>
    </source>
</evidence>
<protein>
    <submittedName>
        <fullName evidence="1">Uncharacterized protein</fullName>
    </submittedName>
</protein>
<gene>
    <name evidence="1" type="ORF">AGLY_017183</name>
</gene>
<proteinExistence type="predicted"/>
<comment type="caution">
    <text evidence="1">The sequence shown here is derived from an EMBL/GenBank/DDBJ whole genome shotgun (WGS) entry which is preliminary data.</text>
</comment>
<dbReference type="EMBL" id="VYZN01001214">
    <property type="protein sequence ID" value="KAE9522424.1"/>
    <property type="molecule type" value="Genomic_DNA"/>
</dbReference>
<organism evidence="1 2">
    <name type="scientific">Aphis glycines</name>
    <name type="common">Soybean aphid</name>
    <dbReference type="NCBI Taxonomy" id="307491"/>
    <lineage>
        <taxon>Eukaryota</taxon>
        <taxon>Metazoa</taxon>
        <taxon>Ecdysozoa</taxon>
        <taxon>Arthropoda</taxon>
        <taxon>Hexapoda</taxon>
        <taxon>Insecta</taxon>
        <taxon>Pterygota</taxon>
        <taxon>Neoptera</taxon>
        <taxon>Paraneoptera</taxon>
        <taxon>Hemiptera</taxon>
        <taxon>Sternorrhyncha</taxon>
        <taxon>Aphidomorpha</taxon>
        <taxon>Aphidoidea</taxon>
        <taxon>Aphididae</taxon>
        <taxon>Aphidini</taxon>
        <taxon>Aphis</taxon>
        <taxon>Aphis</taxon>
    </lineage>
</organism>
<evidence type="ECO:0000313" key="2">
    <source>
        <dbReference type="Proteomes" id="UP000475862"/>
    </source>
</evidence>
<reference evidence="1 2" key="1">
    <citation type="submission" date="2019-08" db="EMBL/GenBank/DDBJ databases">
        <title>The genome of the soybean aphid Biotype 1, its phylome, world population structure and adaptation to the North American continent.</title>
        <authorList>
            <person name="Giordano R."/>
            <person name="Donthu R.K."/>
            <person name="Hernandez A.G."/>
            <person name="Wright C.L."/>
            <person name="Zimin A.V."/>
        </authorList>
    </citation>
    <scope>NUCLEOTIDE SEQUENCE [LARGE SCALE GENOMIC DNA]</scope>
    <source>
        <tissue evidence="1">Whole aphids</tissue>
    </source>
</reference>
<accession>A0A6G0SWU2</accession>
<dbReference type="AlphaFoldDB" id="A0A6G0SWU2"/>
<keyword evidence="2" id="KW-1185">Reference proteome</keyword>